<evidence type="ECO:0000256" key="2">
    <source>
        <dbReference type="SAM" id="Phobius"/>
    </source>
</evidence>
<proteinExistence type="predicted"/>
<gene>
    <name evidence="3" type="ORF">B0J12DRAFT_148902</name>
</gene>
<feature type="transmembrane region" description="Helical" evidence="2">
    <location>
        <begin position="12"/>
        <end position="35"/>
    </location>
</feature>
<protein>
    <submittedName>
        <fullName evidence="3">Uncharacterized protein</fullName>
    </submittedName>
</protein>
<sequence length="196" mass="21158">MPSTNKSSTNPATLLRHVTIYSFLLAFPLLLAHGIASGRAVPALGLLPLAGSALLAALILYRDRVTTIGSPIQSLSVSNIFFADFLLAALLLGILIGSWVDLTKEYWRETSLIILGTYGTVFMIANFAIHLYFVAIRIPHMVISRACDCAHCQSVVKKSSFATMMSTSEYTPLSEGDEEDEAAYRDLESGAGRSGP</sequence>
<keyword evidence="4" id="KW-1185">Reference proteome</keyword>
<reference evidence="3 4" key="1">
    <citation type="journal article" date="2021" name="Nat. Commun.">
        <title>Genetic determinants of endophytism in the Arabidopsis root mycobiome.</title>
        <authorList>
            <person name="Mesny F."/>
            <person name="Miyauchi S."/>
            <person name="Thiergart T."/>
            <person name="Pickel B."/>
            <person name="Atanasova L."/>
            <person name="Karlsson M."/>
            <person name="Huettel B."/>
            <person name="Barry K.W."/>
            <person name="Haridas S."/>
            <person name="Chen C."/>
            <person name="Bauer D."/>
            <person name="Andreopoulos W."/>
            <person name="Pangilinan J."/>
            <person name="LaButti K."/>
            <person name="Riley R."/>
            <person name="Lipzen A."/>
            <person name="Clum A."/>
            <person name="Drula E."/>
            <person name="Henrissat B."/>
            <person name="Kohler A."/>
            <person name="Grigoriev I.V."/>
            <person name="Martin F.M."/>
            <person name="Hacquard S."/>
        </authorList>
    </citation>
    <scope>NUCLEOTIDE SEQUENCE [LARGE SCALE GENOMIC DNA]</scope>
    <source>
        <strain evidence="3 4">MPI-SDFR-AT-0080</strain>
    </source>
</reference>
<keyword evidence="2" id="KW-0812">Transmembrane</keyword>
<feature type="region of interest" description="Disordered" evidence="1">
    <location>
        <begin position="170"/>
        <end position="196"/>
    </location>
</feature>
<accession>A0ABQ8G6A7</accession>
<keyword evidence="2" id="KW-0472">Membrane</keyword>
<evidence type="ECO:0000256" key="1">
    <source>
        <dbReference type="SAM" id="MobiDB-lite"/>
    </source>
</evidence>
<evidence type="ECO:0000313" key="4">
    <source>
        <dbReference type="Proteomes" id="UP000774617"/>
    </source>
</evidence>
<evidence type="ECO:0000313" key="3">
    <source>
        <dbReference type="EMBL" id="KAH7046013.1"/>
    </source>
</evidence>
<name>A0ABQ8G6A7_9PEZI</name>
<dbReference type="Proteomes" id="UP000774617">
    <property type="component" value="Unassembled WGS sequence"/>
</dbReference>
<feature type="transmembrane region" description="Helical" evidence="2">
    <location>
        <begin position="41"/>
        <end position="61"/>
    </location>
</feature>
<feature type="transmembrane region" description="Helical" evidence="2">
    <location>
        <begin position="81"/>
        <end position="100"/>
    </location>
</feature>
<keyword evidence="2" id="KW-1133">Transmembrane helix</keyword>
<comment type="caution">
    <text evidence="3">The sequence shown here is derived from an EMBL/GenBank/DDBJ whole genome shotgun (WGS) entry which is preliminary data.</text>
</comment>
<dbReference type="EMBL" id="JAGTJR010000018">
    <property type="protein sequence ID" value="KAH7046013.1"/>
    <property type="molecule type" value="Genomic_DNA"/>
</dbReference>
<organism evidence="3 4">
    <name type="scientific">Macrophomina phaseolina</name>
    <dbReference type="NCBI Taxonomy" id="35725"/>
    <lineage>
        <taxon>Eukaryota</taxon>
        <taxon>Fungi</taxon>
        <taxon>Dikarya</taxon>
        <taxon>Ascomycota</taxon>
        <taxon>Pezizomycotina</taxon>
        <taxon>Dothideomycetes</taxon>
        <taxon>Dothideomycetes incertae sedis</taxon>
        <taxon>Botryosphaeriales</taxon>
        <taxon>Botryosphaeriaceae</taxon>
        <taxon>Macrophomina</taxon>
    </lineage>
</organism>
<feature type="transmembrane region" description="Helical" evidence="2">
    <location>
        <begin position="112"/>
        <end position="135"/>
    </location>
</feature>